<dbReference type="Proteomes" id="UP000183894">
    <property type="component" value="Unassembled WGS sequence"/>
</dbReference>
<protein>
    <submittedName>
        <fullName evidence="1">Uncharacterized protein</fullName>
    </submittedName>
</protein>
<organism evidence="1 2">
    <name type="scientific">Haloferax larsenii</name>
    <dbReference type="NCBI Taxonomy" id="302484"/>
    <lineage>
        <taxon>Archaea</taxon>
        <taxon>Methanobacteriati</taxon>
        <taxon>Methanobacteriota</taxon>
        <taxon>Stenosarchaea group</taxon>
        <taxon>Halobacteria</taxon>
        <taxon>Halobacteriales</taxon>
        <taxon>Haloferacaceae</taxon>
        <taxon>Haloferax</taxon>
    </lineage>
</organism>
<dbReference type="EMBL" id="FOAD01000003">
    <property type="protein sequence ID" value="SEL18533.1"/>
    <property type="molecule type" value="Genomic_DNA"/>
</dbReference>
<dbReference type="RefSeq" id="WP_170836899.1">
    <property type="nucleotide sequence ID" value="NZ_FOAD01000003.1"/>
</dbReference>
<gene>
    <name evidence="1" type="ORF">SAMN04488691_103192</name>
</gene>
<evidence type="ECO:0000313" key="2">
    <source>
        <dbReference type="Proteomes" id="UP000183894"/>
    </source>
</evidence>
<reference evidence="1 2" key="1">
    <citation type="submission" date="2016-10" db="EMBL/GenBank/DDBJ databases">
        <authorList>
            <person name="de Groot N.N."/>
        </authorList>
    </citation>
    <scope>NUCLEOTIDE SEQUENCE [LARGE SCALE GENOMIC DNA]</scope>
    <source>
        <strain evidence="1 2">CDM_5</strain>
    </source>
</reference>
<accession>A0A1H7N4W6</accession>
<name>A0A1H7N4W6_HALLR</name>
<sequence>MTPNIVIAQHGDRIKRRKVVTWWYEKSTLNVEYPGGEVEQFPQGNVIERF</sequence>
<proteinExistence type="predicted"/>
<evidence type="ECO:0000313" key="1">
    <source>
        <dbReference type="EMBL" id="SEL18533.1"/>
    </source>
</evidence>
<dbReference type="AlphaFoldDB" id="A0A1H7N4W6"/>